<dbReference type="Pfam" id="PF15966">
    <property type="entry name" value="F-box_4"/>
    <property type="match status" value="1"/>
</dbReference>
<dbReference type="GeneID" id="574719"/>
<dbReference type="GO" id="GO:0008270">
    <property type="term" value="F:zinc ion binding"/>
    <property type="evidence" value="ECO:0007669"/>
    <property type="project" value="UniProtKB-KW"/>
</dbReference>
<dbReference type="Proteomes" id="UP000007110">
    <property type="component" value="Unassembled WGS sequence"/>
</dbReference>
<feature type="region of interest" description="Disordered" evidence="6">
    <location>
        <begin position="190"/>
        <end position="210"/>
    </location>
</feature>
<dbReference type="PANTHER" id="PTHR15933:SF20">
    <property type="entry name" value="F-BOX DOMAIN-CONTAINING PROTEIN"/>
    <property type="match status" value="1"/>
</dbReference>
<dbReference type="PROSITE" id="PS50145">
    <property type="entry name" value="ZF_TRAF"/>
    <property type="match status" value="1"/>
</dbReference>
<feature type="domain" description="TRAF-type" evidence="7">
    <location>
        <begin position="53"/>
        <end position="95"/>
    </location>
</feature>
<feature type="region of interest" description="Disordered" evidence="6">
    <location>
        <begin position="319"/>
        <end position="374"/>
    </location>
</feature>
<protein>
    <recommendedName>
        <fullName evidence="11">F-box only protein 30</fullName>
    </recommendedName>
</protein>
<evidence type="ECO:0000259" key="8">
    <source>
        <dbReference type="PROSITE" id="PS50181"/>
    </source>
</evidence>
<keyword evidence="10" id="KW-1185">Reference proteome</keyword>
<feature type="zinc finger region" description="TRAF-type" evidence="5">
    <location>
        <begin position="53"/>
        <end position="95"/>
    </location>
</feature>
<keyword evidence="4 5" id="KW-0862">Zinc</keyword>
<evidence type="ECO:0000256" key="3">
    <source>
        <dbReference type="ARBA" id="ARBA00022786"/>
    </source>
</evidence>
<keyword evidence="1 5" id="KW-0479">Metal-binding</keyword>
<evidence type="ECO:0000313" key="10">
    <source>
        <dbReference type="Proteomes" id="UP000007110"/>
    </source>
</evidence>
<sequence length="900" mass="99569">MVVEVEPDLPHGHCGSCYSRDCQVSPQPGNACSLVNCEVDCGARFHRCKEDEHRLLCPNAKTECVNAIYGCPVDIQRRHICRHLEVCPASVVNCTMEWNRWPVYASERQPQQPLQVVPDNFNQLDIALALRDQRMLTKSMKASKRTRQILTNALNRRHPAVPLAAQHTNDVPDSEEEHRELASLLQVMQDEKEAADRERARTPPGLQRSICNELYRKTPASNGTDAATPAQQEFYPLPRDPFIHCSHCAHRKERLDRIVASKAAMLDPYNGALAAEEDPSLVEYAMTPLPEHQNGFAPDGDWCPDGLYHREGREDGIFHEGLPEADRPSSLNSTLSSEESDIQTPAVFVTQSTTGDVSAAPTRGHSKPIIIQPPALSSSTNKIHRLSSSSNGSLDSRHSLSLDLSLESITRYQAKPDSMYTFLCAQEFRRDEYPYHFQNVHSDIHGGLNGWMEQRCPLAPYGCTYSQRRLYPGSQGAHIIHSENLESFGLCLDGGGKSGKSEVSGCHANGHSANPESQSENLETIGLCLDGGQSGKSEVSGCCANSHSANPESLSVEGNTRNGEDEGESCKYPKLEAEAMSETLGCNDLNPEHDDILKTNCNVCTPDTSNNDTLPNENSTESKCNALKDGINTRPKDVSMEIEDSVDRGSSVECASNVASLDQSEERVTGACQGTLGAQQEKSSTEDSVDRGSSVECASNVASLDQSEERVTGACQGTLGEQQEKSSTEESMQETSEVNMNSEDPEDAQAVSKVTGADYFSQLPFELLRYLMRFLDPFTINHLAMASKLLRQVCCSLLEDRGMVVLQWEKHKGHWETTMKVWHFSTAFTPVKTWGFQDNPPIAEHLKRCPYNVRNTATQPVKVMGHDVAKVKLESANDPQKAKEPEPFRPRRRRLLDNDD</sequence>
<evidence type="ECO:0000256" key="2">
    <source>
        <dbReference type="ARBA" id="ARBA00022771"/>
    </source>
</evidence>
<evidence type="ECO:0000256" key="1">
    <source>
        <dbReference type="ARBA" id="ARBA00022723"/>
    </source>
</evidence>
<dbReference type="EnsemblMetazoa" id="XM_030993396">
    <property type="protein sequence ID" value="XP_030849256"/>
    <property type="gene ID" value="LOC574719"/>
</dbReference>
<accession>A0A7M7PCQ5</accession>
<dbReference type="GO" id="GO:0061630">
    <property type="term" value="F:ubiquitin protein ligase activity"/>
    <property type="evidence" value="ECO:0007669"/>
    <property type="project" value="InterPro"/>
</dbReference>
<dbReference type="InterPro" id="IPR036047">
    <property type="entry name" value="F-box-like_dom_sf"/>
</dbReference>
<dbReference type="Gene3D" id="3.30.40.150">
    <property type="entry name" value="TRAF-like zinc-finger, N-terminal subdomain"/>
    <property type="match status" value="1"/>
</dbReference>
<feature type="region of interest" description="Disordered" evidence="6">
    <location>
        <begin position="674"/>
        <end position="744"/>
    </location>
</feature>
<keyword evidence="3" id="KW-0833">Ubl conjugation pathway</keyword>
<feature type="compositionally biased region" description="Polar residues" evidence="6">
    <location>
        <begin position="612"/>
        <end position="623"/>
    </location>
</feature>
<dbReference type="InterPro" id="IPR031890">
    <property type="entry name" value="Fbxo30/Fbxo40"/>
</dbReference>
<feature type="region of interest" description="Disordered" evidence="6">
    <location>
        <begin position="872"/>
        <end position="900"/>
    </location>
</feature>
<dbReference type="InterPro" id="IPR043013">
    <property type="entry name" value="Znf_TRAF_N"/>
</dbReference>
<evidence type="ECO:0000313" key="9">
    <source>
        <dbReference type="EnsemblMetazoa" id="XP_030849256"/>
    </source>
</evidence>
<organism evidence="9 10">
    <name type="scientific">Strongylocentrotus purpuratus</name>
    <name type="common">Purple sea urchin</name>
    <dbReference type="NCBI Taxonomy" id="7668"/>
    <lineage>
        <taxon>Eukaryota</taxon>
        <taxon>Metazoa</taxon>
        <taxon>Echinodermata</taxon>
        <taxon>Eleutherozoa</taxon>
        <taxon>Echinozoa</taxon>
        <taxon>Echinoidea</taxon>
        <taxon>Euechinoidea</taxon>
        <taxon>Echinacea</taxon>
        <taxon>Camarodonta</taxon>
        <taxon>Echinidea</taxon>
        <taxon>Strongylocentrotidae</taxon>
        <taxon>Strongylocentrotus</taxon>
    </lineage>
</organism>
<dbReference type="AlphaFoldDB" id="A0A7M7PCQ5"/>
<feature type="domain" description="F-box" evidence="8">
    <location>
        <begin position="757"/>
        <end position="811"/>
    </location>
</feature>
<dbReference type="InterPro" id="IPR001810">
    <property type="entry name" value="F-box_dom"/>
</dbReference>
<evidence type="ECO:0000256" key="4">
    <source>
        <dbReference type="ARBA" id="ARBA00022833"/>
    </source>
</evidence>
<evidence type="ECO:0008006" key="11">
    <source>
        <dbReference type="Google" id="ProtNLM"/>
    </source>
</evidence>
<evidence type="ECO:0000259" key="7">
    <source>
        <dbReference type="PROSITE" id="PS50145"/>
    </source>
</evidence>
<dbReference type="RefSeq" id="XP_030849256.1">
    <property type="nucleotide sequence ID" value="XM_030993396.1"/>
</dbReference>
<name>A0A7M7PCQ5_STRPU</name>
<dbReference type="InterPro" id="IPR001293">
    <property type="entry name" value="Znf_TRAF"/>
</dbReference>
<reference evidence="9" key="2">
    <citation type="submission" date="2021-01" db="UniProtKB">
        <authorList>
            <consortium name="EnsemblMetazoa"/>
        </authorList>
    </citation>
    <scope>IDENTIFICATION</scope>
</reference>
<evidence type="ECO:0000256" key="6">
    <source>
        <dbReference type="SAM" id="MobiDB-lite"/>
    </source>
</evidence>
<evidence type="ECO:0000256" key="5">
    <source>
        <dbReference type="PROSITE-ProRule" id="PRU00207"/>
    </source>
</evidence>
<feature type="compositionally biased region" description="Basic and acidic residues" evidence="6">
    <location>
        <begin position="190"/>
        <end position="201"/>
    </location>
</feature>
<proteinExistence type="predicted"/>
<keyword evidence="2 5" id="KW-0863">Zinc-finger</keyword>
<feature type="compositionally biased region" description="Polar residues" evidence="6">
    <location>
        <begin position="696"/>
        <end position="705"/>
    </location>
</feature>
<dbReference type="Pfam" id="PF15965">
    <property type="entry name" value="zf-TRAF_2"/>
    <property type="match status" value="1"/>
</dbReference>
<feature type="region of interest" description="Disordered" evidence="6">
    <location>
        <begin position="612"/>
        <end position="638"/>
    </location>
</feature>
<dbReference type="PANTHER" id="PTHR15933">
    <property type="entry name" value="PROTEIN CBG16327"/>
    <property type="match status" value="1"/>
</dbReference>
<dbReference type="PROSITE" id="PS50181">
    <property type="entry name" value="FBOX"/>
    <property type="match status" value="1"/>
</dbReference>
<dbReference type="SUPFAM" id="SSF81383">
    <property type="entry name" value="F-box domain"/>
    <property type="match status" value="1"/>
</dbReference>
<reference evidence="10" key="1">
    <citation type="submission" date="2015-02" db="EMBL/GenBank/DDBJ databases">
        <title>Genome sequencing for Strongylocentrotus purpuratus.</title>
        <authorList>
            <person name="Murali S."/>
            <person name="Liu Y."/>
            <person name="Vee V."/>
            <person name="English A."/>
            <person name="Wang M."/>
            <person name="Skinner E."/>
            <person name="Han Y."/>
            <person name="Muzny D.M."/>
            <person name="Worley K.C."/>
            <person name="Gibbs R.A."/>
        </authorList>
    </citation>
    <scope>NUCLEOTIDE SEQUENCE</scope>
</reference>